<dbReference type="InterPro" id="IPR041658">
    <property type="entry name" value="AAA_lid_11"/>
</dbReference>
<dbReference type="InterPro" id="IPR043160">
    <property type="entry name" value="Dynein_C_barrel"/>
</dbReference>
<dbReference type="AlphaFoldDB" id="A0AAW2Z4D4"/>
<dbReference type="InterPro" id="IPR026983">
    <property type="entry name" value="DHC"/>
</dbReference>
<evidence type="ECO:0000259" key="1">
    <source>
        <dbReference type="Pfam" id="PF18198"/>
    </source>
</evidence>
<dbReference type="PANTHER" id="PTHR22878:SF73">
    <property type="entry name" value="DYNEIN AXONEMAL HEAVY CHAIN 1"/>
    <property type="match status" value="1"/>
</dbReference>
<feature type="domain" description="Dynein heavy chain AAA lid" evidence="1">
    <location>
        <begin position="50"/>
        <end position="189"/>
    </location>
</feature>
<dbReference type="Gene3D" id="1.20.1270.280">
    <property type="match status" value="1"/>
</dbReference>
<reference evidence="3 4" key="1">
    <citation type="submission" date="2024-03" db="EMBL/GenBank/DDBJ databases">
        <title>The Acrasis kona genome and developmental transcriptomes reveal deep origins of eukaryotic multicellular pathways.</title>
        <authorList>
            <person name="Sheikh S."/>
            <person name="Fu C.-J."/>
            <person name="Brown M.W."/>
            <person name="Baldauf S.L."/>
        </authorList>
    </citation>
    <scope>NUCLEOTIDE SEQUENCE [LARGE SCALE GENOMIC DNA]</scope>
    <source>
        <strain evidence="3 4">ATCC MYA-3509</strain>
    </source>
</reference>
<dbReference type="EMBL" id="JAOPGA020001028">
    <property type="protein sequence ID" value="KAL0484159.1"/>
    <property type="molecule type" value="Genomic_DNA"/>
</dbReference>
<comment type="caution">
    <text evidence="3">The sequence shown here is derived from an EMBL/GenBank/DDBJ whole genome shotgun (WGS) entry which is preliminary data.</text>
</comment>
<accession>A0AAW2Z4D4</accession>
<sequence>MPTPRFPVSVLQNSVKMTLEPPLGLRSNLMGSYDNYSDSELEHETKPTQYKKLLFSMCFFHAIIQERRKFGPLGWNIPYEYTSGDLAVCVMQLKRFLVKYDSVPYKVIKFLTGQINYGGRVTDDWDRRTLMTIIDRFINPDVMNDDYIFSPSLPEYKSIPAGNYHSYIDYLKQLPLNTHPEIFGLHENAEITYNSAEFGVLTSTLLNMQGGGKGSGAANGSDRVIEAFANDVLKRVPKPFDLTAVKNKYPVMYQESMNTVIVQEVIRYNKLLAMVHSSCQDILKAIKGLVVMSGPLEKMGNSIFDNRVPDLWSEVAYPSLMPLNSWVIDLIQRCEFIDKWYKNGIPNVYWISGFFFPQGFLTGTLQNYARRNHIAIDRVSFSFEVLKYTSEDQITKGPESGCYIRGLFLEGARWDLEEECLVESRSKELYTSMPIIWFKPVKDRKPVTNGIYYCPVYKTLQRAGTLSTTGHSTNYVLTIELPSKEPQDHWIKRGVAAMCGLKYSSK</sequence>
<dbReference type="Gene3D" id="3.10.490.20">
    <property type="match status" value="1"/>
</dbReference>
<protein>
    <submittedName>
        <fullName evidence="3">Dnah1</fullName>
    </submittedName>
</protein>
<dbReference type="GO" id="GO:0007018">
    <property type="term" value="P:microtubule-based movement"/>
    <property type="evidence" value="ECO:0007669"/>
    <property type="project" value="InterPro"/>
</dbReference>
<feature type="domain" description="Dynein heavy chain C-terminal" evidence="2">
    <location>
        <begin position="201"/>
        <end position="499"/>
    </location>
</feature>
<dbReference type="InterPro" id="IPR042219">
    <property type="entry name" value="AAA_lid_11_sf"/>
</dbReference>
<dbReference type="GO" id="GO:0045505">
    <property type="term" value="F:dynein intermediate chain binding"/>
    <property type="evidence" value="ECO:0007669"/>
    <property type="project" value="InterPro"/>
</dbReference>
<evidence type="ECO:0000313" key="4">
    <source>
        <dbReference type="Proteomes" id="UP001431209"/>
    </source>
</evidence>
<dbReference type="Proteomes" id="UP001431209">
    <property type="component" value="Unassembled WGS sequence"/>
</dbReference>
<dbReference type="PANTHER" id="PTHR22878">
    <property type="entry name" value="DYNEIN HEAVY CHAIN 6, AXONEMAL-LIKE-RELATED"/>
    <property type="match status" value="1"/>
</dbReference>
<evidence type="ECO:0000259" key="2">
    <source>
        <dbReference type="Pfam" id="PF18199"/>
    </source>
</evidence>
<dbReference type="GO" id="GO:0030286">
    <property type="term" value="C:dynein complex"/>
    <property type="evidence" value="ECO:0007669"/>
    <property type="project" value="InterPro"/>
</dbReference>
<dbReference type="Pfam" id="PF18199">
    <property type="entry name" value="Dynein_C"/>
    <property type="match status" value="1"/>
</dbReference>
<dbReference type="FunFam" id="1.20.1270.280:FF:000001">
    <property type="entry name" value="dynein heavy chain 7, axonemal"/>
    <property type="match status" value="1"/>
</dbReference>
<dbReference type="FunFam" id="3.10.490.20:FF:000001">
    <property type="entry name" value="dynein heavy chain 7, axonemal"/>
    <property type="match status" value="1"/>
</dbReference>
<proteinExistence type="predicted"/>
<gene>
    <name evidence="3" type="ORF">AKO1_004733</name>
</gene>
<evidence type="ECO:0000313" key="3">
    <source>
        <dbReference type="EMBL" id="KAL0484159.1"/>
    </source>
</evidence>
<dbReference type="InterPro" id="IPR041228">
    <property type="entry name" value="Dynein_C"/>
</dbReference>
<name>A0AAW2Z4D4_9EUKA</name>
<dbReference type="Pfam" id="PF18198">
    <property type="entry name" value="AAA_lid_11"/>
    <property type="match status" value="1"/>
</dbReference>
<organism evidence="3 4">
    <name type="scientific">Acrasis kona</name>
    <dbReference type="NCBI Taxonomy" id="1008807"/>
    <lineage>
        <taxon>Eukaryota</taxon>
        <taxon>Discoba</taxon>
        <taxon>Heterolobosea</taxon>
        <taxon>Tetramitia</taxon>
        <taxon>Eutetramitia</taxon>
        <taxon>Acrasidae</taxon>
        <taxon>Acrasis</taxon>
    </lineage>
</organism>
<keyword evidence="4" id="KW-1185">Reference proteome</keyword>
<dbReference type="FunFam" id="1.10.8.720:FF:000001">
    <property type="entry name" value="dynein heavy chain 7, axonemal"/>
    <property type="match status" value="1"/>
</dbReference>
<dbReference type="GO" id="GO:0051959">
    <property type="term" value="F:dynein light intermediate chain binding"/>
    <property type="evidence" value="ECO:0007669"/>
    <property type="project" value="InterPro"/>
</dbReference>
<dbReference type="Gene3D" id="1.10.8.720">
    <property type="entry name" value="Region D6 of dynein motor"/>
    <property type="match status" value="1"/>
</dbReference>